<dbReference type="SMART" id="SM00458">
    <property type="entry name" value="RICIN"/>
    <property type="match status" value="1"/>
</dbReference>
<dbReference type="Proteomes" id="UP001202244">
    <property type="component" value="Chromosome"/>
</dbReference>
<feature type="region of interest" description="Disordered" evidence="1">
    <location>
        <begin position="1"/>
        <end position="96"/>
    </location>
</feature>
<dbReference type="PROSITE" id="PS50231">
    <property type="entry name" value="RICIN_B_LECTIN"/>
    <property type="match status" value="1"/>
</dbReference>
<dbReference type="Gene3D" id="2.80.10.50">
    <property type="match status" value="2"/>
</dbReference>
<feature type="domain" description="Ricin B lectin" evidence="2">
    <location>
        <begin position="94"/>
        <end position="247"/>
    </location>
</feature>
<dbReference type="InterPro" id="IPR000772">
    <property type="entry name" value="Ricin_B_lectin"/>
</dbReference>
<evidence type="ECO:0000256" key="1">
    <source>
        <dbReference type="SAM" id="MobiDB-lite"/>
    </source>
</evidence>
<dbReference type="Pfam" id="PF14200">
    <property type="entry name" value="RicinB_lectin_2"/>
    <property type="match status" value="1"/>
</dbReference>
<feature type="compositionally biased region" description="Basic and acidic residues" evidence="1">
    <location>
        <begin position="51"/>
        <end position="83"/>
    </location>
</feature>
<evidence type="ECO:0000313" key="4">
    <source>
        <dbReference type="Proteomes" id="UP001202244"/>
    </source>
</evidence>
<feature type="compositionally biased region" description="Low complexity" evidence="1">
    <location>
        <begin position="35"/>
        <end position="49"/>
    </location>
</feature>
<sequence length="247" mass="26153">MGANDDEEEQKISKTASGVTMPKDSEDGNPGQYVPASPAPSRAADASESPDTEKSEHDKDDKAGEKEPDEKASAAEAEHEKKPGAVVAGGPSKTKPMLLRNAMTTFCADVPGRGKGKVGGPVNQAGCHSTGDNQKWEFQVSIKGGGPGGSHLFVIRNKTDGLCMDAAGKGNAPGASPLTEGKCDMSRADNQLWWLDDRDGGKYWIRNVKSSDRCIDVWGEHFGSGGRFARLGLADCNPKDDHAWKLG</sequence>
<dbReference type="InterPro" id="IPR035992">
    <property type="entry name" value="Ricin_B-like_lectins"/>
</dbReference>
<dbReference type="RefSeq" id="WP_242751712.1">
    <property type="nucleotide sequence ID" value="NZ_CP093846.1"/>
</dbReference>
<accession>A0ABY3XSY8</accession>
<dbReference type="CDD" id="cd00161">
    <property type="entry name" value="beta-trefoil_Ricin-like"/>
    <property type="match status" value="1"/>
</dbReference>
<proteinExistence type="predicted"/>
<dbReference type="EMBL" id="CP093846">
    <property type="protein sequence ID" value="UNS97582.1"/>
    <property type="molecule type" value="Genomic_DNA"/>
</dbReference>
<dbReference type="SUPFAM" id="SSF50370">
    <property type="entry name" value="Ricin B-like lectins"/>
    <property type="match status" value="1"/>
</dbReference>
<evidence type="ECO:0000259" key="2">
    <source>
        <dbReference type="SMART" id="SM00458"/>
    </source>
</evidence>
<reference evidence="3 4" key="1">
    <citation type="journal article" date="2023" name="Microbiol. Spectr.">
        <title>Synergy between Genome Mining, Metabolomics, and Bioinformatics Uncovers Antibacterial Chlorinated Carbazole Alkaloids and Their Biosynthetic Gene Cluster from Streptomyces tubbatahanensis sp. nov., a Novel Actinomycete Isolated from Sulu Sea, Philippines.</title>
        <authorList>
            <person name="Tenebro C.P."/>
            <person name="Trono D.J.V.L."/>
            <person name="Balida L.A.P."/>
            <person name="Bayog L.K.A."/>
            <person name="Bruna J.R."/>
            <person name="Sabido E.M."/>
            <person name="Caspe D.P.C."/>
            <person name="de Los Santos E.L.C."/>
            <person name="Saludes J.P."/>
            <person name="Dalisay D.S."/>
        </authorList>
    </citation>
    <scope>NUCLEOTIDE SEQUENCE [LARGE SCALE GENOMIC DNA]</scope>
    <source>
        <strain evidence="3 4">DSD3025</strain>
    </source>
</reference>
<keyword evidence="4" id="KW-1185">Reference proteome</keyword>
<name>A0ABY3XSY8_9ACTN</name>
<protein>
    <submittedName>
        <fullName evidence="3">RICIN domain-containing protein</fullName>
    </submittedName>
</protein>
<evidence type="ECO:0000313" key="3">
    <source>
        <dbReference type="EMBL" id="UNS97582.1"/>
    </source>
</evidence>
<gene>
    <name evidence="3" type="ORF">MMF93_14585</name>
</gene>
<organism evidence="3 4">
    <name type="scientific">Streptomyces tubbatahanensis</name>
    <dbReference type="NCBI Taxonomy" id="2923272"/>
    <lineage>
        <taxon>Bacteria</taxon>
        <taxon>Bacillati</taxon>
        <taxon>Actinomycetota</taxon>
        <taxon>Actinomycetes</taxon>
        <taxon>Kitasatosporales</taxon>
        <taxon>Streptomycetaceae</taxon>
        <taxon>Streptomyces</taxon>
    </lineage>
</organism>